<feature type="compositionally biased region" description="Basic and acidic residues" evidence="6">
    <location>
        <begin position="1"/>
        <end position="10"/>
    </location>
</feature>
<dbReference type="GO" id="GO:0016020">
    <property type="term" value="C:membrane"/>
    <property type="evidence" value="ECO:0007669"/>
    <property type="project" value="UniProtKB-SubCell"/>
</dbReference>
<dbReference type="OrthoDB" id="3949537at2"/>
<reference evidence="9 10" key="1">
    <citation type="submission" date="2018-09" db="EMBL/GenBank/DDBJ databases">
        <title>Whole genome sequencing of Microbacterium oryzae strain MB-10T.</title>
        <authorList>
            <person name="Das S.K."/>
        </authorList>
    </citation>
    <scope>NUCLEOTIDE SEQUENCE [LARGE SCALE GENOMIC DNA]</scope>
    <source>
        <strain evidence="9 10">MB-10</strain>
    </source>
</reference>
<dbReference type="Pfam" id="PF05140">
    <property type="entry name" value="ResB"/>
    <property type="match status" value="1"/>
</dbReference>
<keyword evidence="2 7" id="KW-0812">Transmembrane</keyword>
<feature type="domain" description="ResB-like" evidence="8">
    <location>
        <begin position="57"/>
        <end position="548"/>
    </location>
</feature>
<feature type="region of interest" description="Disordered" evidence="6">
    <location>
        <begin position="1"/>
        <end position="33"/>
    </location>
</feature>
<dbReference type="PANTHER" id="PTHR31566:SF0">
    <property type="entry name" value="CYTOCHROME C BIOGENESIS PROTEIN CCS1, CHLOROPLASTIC"/>
    <property type="match status" value="1"/>
</dbReference>
<evidence type="ECO:0000256" key="2">
    <source>
        <dbReference type="ARBA" id="ARBA00022692"/>
    </source>
</evidence>
<gene>
    <name evidence="9" type="ORF">D7D94_12690</name>
</gene>
<evidence type="ECO:0000313" key="10">
    <source>
        <dbReference type="Proteomes" id="UP000422989"/>
    </source>
</evidence>
<proteinExistence type="predicted"/>
<feature type="transmembrane region" description="Helical" evidence="7">
    <location>
        <begin position="495"/>
        <end position="515"/>
    </location>
</feature>
<evidence type="ECO:0000256" key="3">
    <source>
        <dbReference type="ARBA" id="ARBA00022748"/>
    </source>
</evidence>
<evidence type="ECO:0000256" key="6">
    <source>
        <dbReference type="SAM" id="MobiDB-lite"/>
    </source>
</evidence>
<feature type="transmembrane region" description="Helical" evidence="7">
    <location>
        <begin position="60"/>
        <end position="77"/>
    </location>
</feature>
<name>A0A6I6DU15_9MICO</name>
<dbReference type="PANTHER" id="PTHR31566">
    <property type="entry name" value="CYTOCHROME C BIOGENESIS PROTEIN CCS1, CHLOROPLASTIC"/>
    <property type="match status" value="1"/>
</dbReference>
<dbReference type="GO" id="GO:0017004">
    <property type="term" value="P:cytochrome complex assembly"/>
    <property type="evidence" value="ECO:0007669"/>
    <property type="project" value="UniProtKB-KW"/>
</dbReference>
<keyword evidence="10" id="KW-1185">Reference proteome</keyword>
<dbReference type="RefSeq" id="WP_156242973.1">
    <property type="nucleotide sequence ID" value="NZ_BAAAZL010000003.1"/>
</dbReference>
<evidence type="ECO:0000313" key="9">
    <source>
        <dbReference type="EMBL" id="QGU28432.1"/>
    </source>
</evidence>
<comment type="subcellular location">
    <subcellularLocation>
        <location evidence="1">Membrane</location>
        <topology evidence="1">Multi-pass membrane protein</topology>
    </subcellularLocation>
</comment>
<accession>A0A6I6DU15</accession>
<keyword evidence="5 7" id="KW-0472">Membrane</keyword>
<keyword evidence="3" id="KW-0201">Cytochrome c-type biogenesis</keyword>
<evidence type="ECO:0000256" key="1">
    <source>
        <dbReference type="ARBA" id="ARBA00004141"/>
    </source>
</evidence>
<dbReference type="KEGG" id="moj:D7D94_12690"/>
<organism evidence="9 10">
    <name type="scientific">Microbacterium oryzae</name>
    <dbReference type="NCBI Taxonomy" id="743009"/>
    <lineage>
        <taxon>Bacteria</taxon>
        <taxon>Bacillati</taxon>
        <taxon>Actinomycetota</taxon>
        <taxon>Actinomycetes</taxon>
        <taxon>Micrococcales</taxon>
        <taxon>Microbacteriaceae</taxon>
        <taxon>Microbacterium</taxon>
    </lineage>
</organism>
<evidence type="ECO:0000256" key="4">
    <source>
        <dbReference type="ARBA" id="ARBA00022989"/>
    </source>
</evidence>
<dbReference type="EMBL" id="CP032550">
    <property type="protein sequence ID" value="QGU28432.1"/>
    <property type="molecule type" value="Genomic_DNA"/>
</dbReference>
<protein>
    <submittedName>
        <fullName evidence="9">Cytochrome c biogenesis protein ResB</fullName>
    </submittedName>
</protein>
<feature type="compositionally biased region" description="Basic and acidic residues" evidence="6">
    <location>
        <begin position="19"/>
        <end position="32"/>
    </location>
</feature>
<dbReference type="AlphaFoldDB" id="A0A6I6DU15"/>
<dbReference type="InterPro" id="IPR023494">
    <property type="entry name" value="Cyt_c_bgen_Ccs1/CcsB/ResB"/>
</dbReference>
<feature type="transmembrane region" description="Helical" evidence="7">
    <location>
        <begin position="113"/>
        <end position="132"/>
    </location>
</feature>
<evidence type="ECO:0000259" key="8">
    <source>
        <dbReference type="Pfam" id="PF05140"/>
    </source>
</evidence>
<dbReference type="InterPro" id="IPR007816">
    <property type="entry name" value="ResB-like_domain"/>
</dbReference>
<sequence>MTTDRKDPVTDQRTAPARDGSEPLRPSDHVDSDETITQPALGFVGWLRWAWRQLTSMRTALVLLLLLAIAAVPGSIFPQRMANPNGVTQWERDNPGLFPVLDKLQMFDVYQSAWFSAIYILLFVSLIGCILPRTKHHWKALRTRPPRTPARLGRLDAFREERVEDVDAAHAIDLAAAQLKAQGYRVERYDGRGAFSVSAERGYLRETGNLVFHAALVGVLLTVGIGGGFAYTGQRVVVEGTTFVNSLLDYSSMNRGRFVDDAALSPYAMKLDSFDVTYQPYGAVGSGQAGDFSANVSVTHTDGSTSEDAVRVNHPLKLDGDSIYLLGNGYAPTITVRDADGEVVYSDSVPFLPQDTAMTSTGVIKVTDGLPEQLGMVGFFYPTQVPLDSGAFASAYGDLLNPMLTLNVYAGDLGIDDGTPRSVYALDVTGLEQLTGGDTGTDSIELAPGDTADLPNGLGTITFDDVTPEDADPALGYTESVKRFASLQVHHDPSALGVLVFAVLATLGLLVALFVPRRRMWVKATPGADGVRLEYAGLARGDDPTLPDAVEQLSRKHREALEG</sequence>
<evidence type="ECO:0000256" key="7">
    <source>
        <dbReference type="SAM" id="Phobius"/>
    </source>
</evidence>
<dbReference type="Proteomes" id="UP000422989">
    <property type="component" value="Chromosome"/>
</dbReference>
<evidence type="ECO:0000256" key="5">
    <source>
        <dbReference type="ARBA" id="ARBA00023136"/>
    </source>
</evidence>
<feature type="transmembrane region" description="Helical" evidence="7">
    <location>
        <begin position="210"/>
        <end position="231"/>
    </location>
</feature>
<keyword evidence="4 7" id="KW-1133">Transmembrane helix</keyword>